<dbReference type="STRING" id="930146.SAMN05192533_108156"/>
<keyword evidence="4 6" id="KW-0274">FAD</keyword>
<dbReference type="OrthoDB" id="7328575at2"/>
<evidence type="ECO:0000313" key="10">
    <source>
        <dbReference type="EMBL" id="SEN04627.1"/>
    </source>
</evidence>
<comment type="cofactor">
    <cofactor evidence="1 6">
        <name>FAD</name>
        <dbReference type="ChEBI" id="CHEBI:57692"/>
    </cofactor>
</comment>
<dbReference type="EMBL" id="FOBW01000008">
    <property type="protein sequence ID" value="SEN04627.1"/>
    <property type="molecule type" value="Genomic_DNA"/>
</dbReference>
<dbReference type="AlphaFoldDB" id="A0A1H8DDS5"/>
<feature type="domain" description="Acyl-CoA oxidase/dehydrogenase middle" evidence="8">
    <location>
        <begin position="123"/>
        <end position="215"/>
    </location>
</feature>
<gene>
    <name evidence="10" type="ORF">SAMN05192533_108156</name>
</gene>
<dbReference type="Pfam" id="PF02770">
    <property type="entry name" value="Acyl-CoA_dh_M"/>
    <property type="match status" value="1"/>
</dbReference>
<sequence length="378" mass="41907">MDFSLSEEQEMFRRSIRKFFDQHGQTSIARDVVKGNTTSLDKVTRGLVELGCTGMTVSEEFEGSGLGSLDLVPVFEELGRALLPGTLLETIGFAIPILEKYGTDEQKQKYLPEIAAGTKKMTLAWLEPKKGYNPDSVGVTASAEGESLVINGVKSLIPDGDVVDTYILLVRTMDGKDGAGLSLVLLDREDTGITVRHQKCFDETQRLAEVTFENVRVSKSQVLGAMNQGWDVLQEGLLHLNGALCSLMVGGMDRIVEMTAEYATIRVQFGQPIGRFQAIKHGIVDMKTDLETARSLSYYANWALETDVDDKKAAIYSARAFITEAYIRIASQSIQIHGGIGVTEELDCQLYLKRARYYENYLGSVQQYREKTALALNW</sequence>
<dbReference type="InterPro" id="IPR037069">
    <property type="entry name" value="AcylCoA_DH/ox_N_sf"/>
</dbReference>
<evidence type="ECO:0000259" key="7">
    <source>
        <dbReference type="Pfam" id="PF00441"/>
    </source>
</evidence>
<dbReference type="Pfam" id="PF02771">
    <property type="entry name" value="Acyl-CoA_dh_N"/>
    <property type="match status" value="1"/>
</dbReference>
<dbReference type="GO" id="GO:0003995">
    <property type="term" value="F:acyl-CoA dehydrogenase activity"/>
    <property type="evidence" value="ECO:0007669"/>
    <property type="project" value="TreeGrafter"/>
</dbReference>
<dbReference type="PANTHER" id="PTHR43884">
    <property type="entry name" value="ACYL-COA DEHYDROGENASE"/>
    <property type="match status" value="1"/>
</dbReference>
<dbReference type="Pfam" id="PF00441">
    <property type="entry name" value="Acyl-CoA_dh_1"/>
    <property type="match status" value="1"/>
</dbReference>
<reference evidence="11" key="1">
    <citation type="submission" date="2016-10" db="EMBL/GenBank/DDBJ databases">
        <authorList>
            <person name="Varghese N."/>
            <person name="Submissions S."/>
        </authorList>
    </citation>
    <scope>NUCLEOTIDE SEQUENCE [LARGE SCALE GENOMIC DNA]</scope>
    <source>
        <strain evidence="11">B48,IBRC-M 10115,DSM 25386,CECT 8001</strain>
    </source>
</reference>
<dbReference type="Gene3D" id="1.20.140.10">
    <property type="entry name" value="Butyryl-CoA Dehydrogenase, subunit A, domain 3"/>
    <property type="match status" value="1"/>
</dbReference>
<dbReference type="Gene3D" id="2.40.110.10">
    <property type="entry name" value="Butyryl-CoA Dehydrogenase, subunit A, domain 2"/>
    <property type="match status" value="1"/>
</dbReference>
<keyword evidence="3 6" id="KW-0285">Flavoprotein</keyword>
<proteinExistence type="inferred from homology"/>
<dbReference type="CDD" id="cd00567">
    <property type="entry name" value="ACAD"/>
    <property type="match status" value="1"/>
</dbReference>
<dbReference type="InterPro" id="IPR009100">
    <property type="entry name" value="AcylCoA_DH/oxidase_NM_dom_sf"/>
</dbReference>
<dbReference type="Gene3D" id="1.10.540.10">
    <property type="entry name" value="Acyl-CoA dehydrogenase/oxidase, N-terminal domain"/>
    <property type="match status" value="1"/>
</dbReference>
<evidence type="ECO:0000256" key="5">
    <source>
        <dbReference type="ARBA" id="ARBA00023002"/>
    </source>
</evidence>
<organism evidence="10 11">
    <name type="scientific">Mesobacillus persicus</name>
    <dbReference type="NCBI Taxonomy" id="930146"/>
    <lineage>
        <taxon>Bacteria</taxon>
        <taxon>Bacillati</taxon>
        <taxon>Bacillota</taxon>
        <taxon>Bacilli</taxon>
        <taxon>Bacillales</taxon>
        <taxon>Bacillaceae</taxon>
        <taxon>Mesobacillus</taxon>
    </lineage>
</organism>
<evidence type="ECO:0000313" key="11">
    <source>
        <dbReference type="Proteomes" id="UP000198553"/>
    </source>
</evidence>
<keyword evidence="5 6" id="KW-0560">Oxidoreductase</keyword>
<feature type="domain" description="Acyl-CoA dehydrogenase/oxidase N-terminal" evidence="9">
    <location>
        <begin position="6"/>
        <end position="117"/>
    </location>
</feature>
<dbReference type="SUPFAM" id="SSF47203">
    <property type="entry name" value="Acyl-CoA dehydrogenase C-terminal domain-like"/>
    <property type="match status" value="1"/>
</dbReference>
<dbReference type="InterPro" id="IPR046373">
    <property type="entry name" value="Acyl-CoA_Oxase/DH_mid-dom_sf"/>
</dbReference>
<dbReference type="InterPro" id="IPR009075">
    <property type="entry name" value="AcylCo_DH/oxidase_C"/>
</dbReference>
<evidence type="ECO:0000256" key="1">
    <source>
        <dbReference type="ARBA" id="ARBA00001974"/>
    </source>
</evidence>
<dbReference type="RefSeq" id="WP_090746056.1">
    <property type="nucleotide sequence ID" value="NZ_FOBW01000008.1"/>
</dbReference>
<evidence type="ECO:0000256" key="2">
    <source>
        <dbReference type="ARBA" id="ARBA00009347"/>
    </source>
</evidence>
<evidence type="ECO:0000259" key="8">
    <source>
        <dbReference type="Pfam" id="PF02770"/>
    </source>
</evidence>
<evidence type="ECO:0000256" key="6">
    <source>
        <dbReference type="RuleBase" id="RU362125"/>
    </source>
</evidence>
<accession>A0A1H8DDS5</accession>
<dbReference type="SUPFAM" id="SSF56645">
    <property type="entry name" value="Acyl-CoA dehydrogenase NM domain-like"/>
    <property type="match status" value="1"/>
</dbReference>
<dbReference type="Proteomes" id="UP000198553">
    <property type="component" value="Unassembled WGS sequence"/>
</dbReference>
<dbReference type="InterPro" id="IPR013786">
    <property type="entry name" value="AcylCoA_DH/ox_N"/>
</dbReference>
<evidence type="ECO:0000256" key="4">
    <source>
        <dbReference type="ARBA" id="ARBA00022827"/>
    </source>
</evidence>
<feature type="domain" description="Acyl-CoA dehydrogenase/oxidase C-terminal" evidence="7">
    <location>
        <begin position="227"/>
        <end position="366"/>
    </location>
</feature>
<keyword evidence="11" id="KW-1185">Reference proteome</keyword>
<dbReference type="InterPro" id="IPR006091">
    <property type="entry name" value="Acyl-CoA_Oxase/DH_mid-dom"/>
</dbReference>
<dbReference type="GO" id="GO:0050660">
    <property type="term" value="F:flavin adenine dinucleotide binding"/>
    <property type="evidence" value="ECO:0007669"/>
    <property type="project" value="InterPro"/>
</dbReference>
<dbReference type="PANTHER" id="PTHR43884:SF20">
    <property type="entry name" value="ACYL-COA DEHYDROGENASE FADE28"/>
    <property type="match status" value="1"/>
</dbReference>
<evidence type="ECO:0000259" key="9">
    <source>
        <dbReference type="Pfam" id="PF02771"/>
    </source>
</evidence>
<comment type="similarity">
    <text evidence="2 6">Belongs to the acyl-CoA dehydrogenase family.</text>
</comment>
<evidence type="ECO:0000256" key="3">
    <source>
        <dbReference type="ARBA" id="ARBA00022630"/>
    </source>
</evidence>
<protein>
    <submittedName>
        <fullName evidence="10">Acyl-CoA dehydrogenase</fullName>
    </submittedName>
</protein>
<dbReference type="InterPro" id="IPR036250">
    <property type="entry name" value="AcylCo_DH-like_C"/>
</dbReference>
<name>A0A1H8DDS5_9BACI</name>